<gene>
    <name evidence="2" type="primary">ORF132675</name>
</gene>
<name>A0A0B7APV6_9EUPU</name>
<accession>A0A0B7APV6</accession>
<organism evidence="2">
    <name type="scientific">Arion vulgaris</name>
    <dbReference type="NCBI Taxonomy" id="1028688"/>
    <lineage>
        <taxon>Eukaryota</taxon>
        <taxon>Metazoa</taxon>
        <taxon>Spiralia</taxon>
        <taxon>Lophotrochozoa</taxon>
        <taxon>Mollusca</taxon>
        <taxon>Gastropoda</taxon>
        <taxon>Heterobranchia</taxon>
        <taxon>Euthyneura</taxon>
        <taxon>Panpulmonata</taxon>
        <taxon>Eupulmonata</taxon>
        <taxon>Stylommatophora</taxon>
        <taxon>Helicina</taxon>
        <taxon>Arionoidea</taxon>
        <taxon>Arionidae</taxon>
        <taxon>Arion</taxon>
    </lineage>
</organism>
<feature type="domain" description="SOCS box" evidence="1">
    <location>
        <begin position="107"/>
        <end position="146"/>
    </location>
</feature>
<reference evidence="2" key="1">
    <citation type="submission" date="2014-12" db="EMBL/GenBank/DDBJ databases">
        <title>Insight into the proteome of Arion vulgaris.</title>
        <authorList>
            <person name="Aradska J."/>
            <person name="Bulat T."/>
            <person name="Smidak R."/>
            <person name="Sarate P."/>
            <person name="Gangsoo J."/>
            <person name="Sialana F."/>
            <person name="Bilban M."/>
            <person name="Lubec G."/>
        </authorList>
    </citation>
    <scope>NUCLEOTIDE SEQUENCE</scope>
    <source>
        <tissue evidence="2">Skin</tissue>
    </source>
</reference>
<protein>
    <recommendedName>
        <fullName evidence="1">SOCS box domain-containing protein</fullName>
    </recommendedName>
</protein>
<dbReference type="Pfam" id="PF07525">
    <property type="entry name" value="SOCS_box"/>
    <property type="match status" value="1"/>
</dbReference>
<dbReference type="PROSITE" id="PS50225">
    <property type="entry name" value="SOCS"/>
    <property type="match status" value="1"/>
</dbReference>
<dbReference type="InterPro" id="IPR001496">
    <property type="entry name" value="SOCS_box"/>
</dbReference>
<sequence length="167" mass="19257">MSSLHLDNNANVSTTTFFRRSPSVDTMLNCDFGSTYKLAQNKEMSSEMSLESLDNVNTPIVSAVIKRSYSKILELDTEASMLNVEPEQLVKLKQPKTREFIEDLCGKIPSLQKLCRRQVHHALRYDGDRAESVKQLPVCHNLQKYIIFELPEQHPYLMQYSNEIIYV</sequence>
<dbReference type="EMBL" id="HACG01035777">
    <property type="protein sequence ID" value="CEK82642.1"/>
    <property type="molecule type" value="Transcribed_RNA"/>
</dbReference>
<proteinExistence type="predicted"/>
<evidence type="ECO:0000259" key="1">
    <source>
        <dbReference type="PROSITE" id="PS50225"/>
    </source>
</evidence>
<dbReference type="AlphaFoldDB" id="A0A0B7APV6"/>
<evidence type="ECO:0000313" key="2">
    <source>
        <dbReference type="EMBL" id="CEK82642.1"/>
    </source>
</evidence>